<feature type="transmembrane region" description="Helical" evidence="6">
    <location>
        <begin position="117"/>
        <end position="144"/>
    </location>
</feature>
<feature type="transmembrane region" description="Helical" evidence="6">
    <location>
        <begin position="150"/>
        <end position="168"/>
    </location>
</feature>
<dbReference type="GO" id="GO:0005384">
    <property type="term" value="F:manganese ion transmembrane transporter activity"/>
    <property type="evidence" value="ECO:0007669"/>
    <property type="project" value="TreeGrafter"/>
</dbReference>
<dbReference type="AlphaFoldDB" id="A0A8S1HK27"/>
<sequence>MSSYENSEEDRREKIEPQETYTVQVEIPDEPDKLFSFHKLWMFTGPGFLMSIAYLDPGNIESDLQSGAVAQFKLIWVLLAAHILGLLLQRLAARIGVVSGKHMAEVSYSYYGRVPRLILWIMVEIAIISSDMQEVIGTAISFFLLSNGAIPLWAGVLITICDTFTFLFLEKYGVRKFEAFFCFLITCMAVTFGYEFGRSKPDAGKMFTGMFLPWCTNCGTDQILMAVGVIGAVVMPHNFYLHSALVKSRKVDRRRKDKVDEANKYFFIESGVALFCSFWINMLVVAVFAQGLYGKDQSRHLVTRDREKFDKNPDTRK</sequence>
<feature type="transmembrane region" description="Helical" evidence="6">
    <location>
        <begin position="223"/>
        <end position="245"/>
    </location>
</feature>
<evidence type="ECO:0000256" key="1">
    <source>
        <dbReference type="ARBA" id="ARBA00004141"/>
    </source>
</evidence>
<comment type="subcellular location">
    <subcellularLocation>
        <location evidence="1">Membrane</location>
        <topology evidence="1">Multi-pass membrane protein</topology>
    </subcellularLocation>
</comment>
<keyword evidence="8" id="KW-1185">Reference proteome</keyword>
<evidence type="ECO:0000256" key="5">
    <source>
        <dbReference type="ARBA" id="ARBA00023136"/>
    </source>
</evidence>
<dbReference type="Pfam" id="PF01566">
    <property type="entry name" value="Nramp"/>
    <property type="match status" value="1"/>
</dbReference>
<dbReference type="NCBIfam" id="NF037982">
    <property type="entry name" value="Nramp_1"/>
    <property type="match status" value="1"/>
</dbReference>
<dbReference type="Proteomes" id="UP000835052">
    <property type="component" value="Unassembled WGS sequence"/>
</dbReference>
<dbReference type="OrthoDB" id="409173at2759"/>
<dbReference type="PANTHER" id="PTHR11706:SF32">
    <property type="entry name" value="NRAMP-LIKE TRANSPORTER SMF-3"/>
    <property type="match status" value="1"/>
</dbReference>
<accession>A0A8S1HK27</accession>
<dbReference type="GO" id="GO:0015086">
    <property type="term" value="F:cadmium ion transmembrane transporter activity"/>
    <property type="evidence" value="ECO:0007669"/>
    <property type="project" value="TreeGrafter"/>
</dbReference>
<evidence type="ECO:0000313" key="7">
    <source>
        <dbReference type="EMBL" id="CAD6195655.1"/>
    </source>
</evidence>
<organism evidence="7 8">
    <name type="scientific">Caenorhabditis auriculariae</name>
    <dbReference type="NCBI Taxonomy" id="2777116"/>
    <lineage>
        <taxon>Eukaryota</taxon>
        <taxon>Metazoa</taxon>
        <taxon>Ecdysozoa</taxon>
        <taxon>Nematoda</taxon>
        <taxon>Chromadorea</taxon>
        <taxon>Rhabditida</taxon>
        <taxon>Rhabditina</taxon>
        <taxon>Rhabditomorpha</taxon>
        <taxon>Rhabditoidea</taxon>
        <taxon>Rhabditidae</taxon>
        <taxon>Peloderinae</taxon>
        <taxon>Caenorhabditis</taxon>
    </lineage>
</organism>
<dbReference type="GO" id="GO:0005886">
    <property type="term" value="C:plasma membrane"/>
    <property type="evidence" value="ECO:0007669"/>
    <property type="project" value="TreeGrafter"/>
</dbReference>
<dbReference type="GO" id="GO:0005381">
    <property type="term" value="F:iron ion transmembrane transporter activity"/>
    <property type="evidence" value="ECO:0007669"/>
    <property type="project" value="TreeGrafter"/>
</dbReference>
<dbReference type="GO" id="GO:0010008">
    <property type="term" value="C:endosome membrane"/>
    <property type="evidence" value="ECO:0007669"/>
    <property type="project" value="TreeGrafter"/>
</dbReference>
<evidence type="ECO:0000313" key="8">
    <source>
        <dbReference type="Proteomes" id="UP000835052"/>
    </source>
</evidence>
<evidence type="ECO:0000256" key="4">
    <source>
        <dbReference type="ARBA" id="ARBA00022989"/>
    </source>
</evidence>
<comment type="caution">
    <text evidence="7">The sequence shown here is derived from an EMBL/GenBank/DDBJ whole genome shotgun (WGS) entry which is preliminary data.</text>
</comment>
<dbReference type="NCBIfam" id="TIGR01197">
    <property type="entry name" value="nramp"/>
    <property type="match status" value="1"/>
</dbReference>
<proteinExistence type="inferred from homology"/>
<keyword evidence="3 6" id="KW-0812">Transmembrane</keyword>
<evidence type="ECO:0000256" key="2">
    <source>
        <dbReference type="ARBA" id="ARBA00006670"/>
    </source>
</evidence>
<feature type="transmembrane region" description="Helical" evidence="6">
    <location>
        <begin position="266"/>
        <end position="289"/>
    </location>
</feature>
<evidence type="ECO:0000256" key="3">
    <source>
        <dbReference type="ARBA" id="ARBA00022692"/>
    </source>
</evidence>
<keyword evidence="5 6" id="KW-0472">Membrane</keyword>
<dbReference type="EMBL" id="CAJGYM010000058">
    <property type="protein sequence ID" value="CAD6195655.1"/>
    <property type="molecule type" value="Genomic_DNA"/>
</dbReference>
<feature type="transmembrane region" description="Helical" evidence="6">
    <location>
        <begin position="75"/>
        <end position="97"/>
    </location>
</feature>
<name>A0A8S1HK27_9PELO</name>
<gene>
    <name evidence="7" type="ORF">CAUJ_LOCUS11574</name>
</gene>
<reference evidence="7" key="1">
    <citation type="submission" date="2020-10" db="EMBL/GenBank/DDBJ databases">
        <authorList>
            <person name="Kikuchi T."/>
        </authorList>
    </citation>
    <scope>NUCLEOTIDE SEQUENCE</scope>
    <source>
        <strain evidence="7">NKZ352</strain>
    </source>
</reference>
<dbReference type="InterPro" id="IPR001046">
    <property type="entry name" value="NRAMP_fam"/>
</dbReference>
<feature type="transmembrane region" description="Helical" evidence="6">
    <location>
        <begin position="180"/>
        <end position="197"/>
    </location>
</feature>
<evidence type="ECO:0000256" key="6">
    <source>
        <dbReference type="SAM" id="Phobius"/>
    </source>
</evidence>
<dbReference type="PANTHER" id="PTHR11706">
    <property type="entry name" value="SOLUTE CARRIER PROTEIN FAMILY 11 MEMBER"/>
    <property type="match status" value="1"/>
</dbReference>
<comment type="similarity">
    <text evidence="2">Belongs to the NRAMP family.</text>
</comment>
<protein>
    <submittedName>
        <fullName evidence="7">Uncharacterized protein</fullName>
    </submittedName>
</protein>
<keyword evidence="4 6" id="KW-1133">Transmembrane helix</keyword>
<dbReference type="PRINTS" id="PR00447">
    <property type="entry name" value="NATRESASSCMP"/>
</dbReference>